<keyword evidence="2" id="KW-1185">Reference proteome</keyword>
<dbReference type="STRING" id="294935.ATN88_20490"/>
<dbReference type="SUPFAM" id="SSF53254">
    <property type="entry name" value="Phosphoglycerate mutase-like"/>
    <property type="match status" value="1"/>
</dbReference>
<comment type="caution">
    <text evidence="1">The sequence shown here is derived from an EMBL/GenBank/DDBJ whole genome shotgun (WGS) entry which is preliminary data.</text>
</comment>
<evidence type="ECO:0008006" key="3">
    <source>
        <dbReference type="Google" id="ProtNLM"/>
    </source>
</evidence>
<organism evidence="1 2">
    <name type="scientific">Enterovibrio coralii</name>
    <dbReference type="NCBI Taxonomy" id="294935"/>
    <lineage>
        <taxon>Bacteria</taxon>
        <taxon>Pseudomonadati</taxon>
        <taxon>Pseudomonadota</taxon>
        <taxon>Gammaproteobacteria</taxon>
        <taxon>Vibrionales</taxon>
        <taxon>Vibrionaceae</taxon>
        <taxon>Enterovibrio</taxon>
    </lineage>
</organism>
<dbReference type="Pfam" id="PF00300">
    <property type="entry name" value="His_Phos_1"/>
    <property type="match status" value="1"/>
</dbReference>
<dbReference type="RefSeq" id="WP_067415481.1">
    <property type="nucleotide sequence ID" value="NZ_LNTY01000033.1"/>
</dbReference>
<name>A0A135I8U7_9GAMM</name>
<evidence type="ECO:0000313" key="2">
    <source>
        <dbReference type="Proteomes" id="UP000070529"/>
    </source>
</evidence>
<sequence length="227" mass="25365">MSQIQYFAIVRHGDYYQIPDTPSANQPYALTPEGEAQAKQCAGYIAQFCQDKIIKVQFPLHSSASLRAWQTASLAGAELGFREKPVETYALGERSVGSMANLTIEEINRALSSDPRYPTPPDNWKSDSHYRLPYPGAESLLQAGQRVADYITDVLHTSDSELLPVFFGHGASFRHAMFHLGILSLDEAKARSMYHAKPIFFCRKAGGAWQHIAGEWKPRSKGQKEMD</sequence>
<protein>
    <recommendedName>
        <fullName evidence="3">Phosphoglycerate mutase</fullName>
    </recommendedName>
</protein>
<proteinExistence type="predicted"/>
<dbReference type="EMBL" id="LNTY01000033">
    <property type="protein sequence ID" value="KXF81871.1"/>
    <property type="molecule type" value="Genomic_DNA"/>
</dbReference>
<gene>
    <name evidence="1" type="ORF">ATN88_20490</name>
</gene>
<reference evidence="1 2" key="1">
    <citation type="submission" date="2015-11" db="EMBL/GenBank/DDBJ databases">
        <title>Genomic Taxonomy of the Vibrionaceae.</title>
        <authorList>
            <person name="Gomez-Gil B."/>
            <person name="Enciso-Ibarra J."/>
        </authorList>
    </citation>
    <scope>NUCLEOTIDE SEQUENCE [LARGE SCALE GENOMIC DNA]</scope>
    <source>
        <strain evidence="1 2">CAIM 912</strain>
    </source>
</reference>
<dbReference type="OrthoDB" id="9781415at2"/>
<dbReference type="CDD" id="cd07040">
    <property type="entry name" value="HP"/>
    <property type="match status" value="1"/>
</dbReference>
<dbReference type="Gene3D" id="3.40.50.1240">
    <property type="entry name" value="Phosphoglycerate mutase-like"/>
    <property type="match status" value="1"/>
</dbReference>
<dbReference type="InterPro" id="IPR013078">
    <property type="entry name" value="His_Pase_superF_clade-1"/>
</dbReference>
<dbReference type="Proteomes" id="UP000070529">
    <property type="component" value="Unassembled WGS sequence"/>
</dbReference>
<dbReference type="InterPro" id="IPR029033">
    <property type="entry name" value="His_PPase_superfam"/>
</dbReference>
<evidence type="ECO:0000313" key="1">
    <source>
        <dbReference type="EMBL" id="KXF81871.1"/>
    </source>
</evidence>
<accession>A0A135I8U7</accession>
<dbReference type="AlphaFoldDB" id="A0A135I8U7"/>